<keyword evidence="2" id="KW-0812">Transmembrane</keyword>
<evidence type="ECO:0000256" key="2">
    <source>
        <dbReference type="SAM" id="Phobius"/>
    </source>
</evidence>
<feature type="transmembrane region" description="Helical" evidence="2">
    <location>
        <begin position="180"/>
        <end position="203"/>
    </location>
</feature>
<evidence type="ECO:0000313" key="4">
    <source>
        <dbReference type="Proteomes" id="UP000275385"/>
    </source>
</evidence>
<comment type="caution">
    <text evidence="3">The sequence shown here is derived from an EMBL/GenBank/DDBJ whole genome shotgun (WGS) entry which is preliminary data.</text>
</comment>
<feature type="compositionally biased region" description="Basic and acidic residues" evidence="1">
    <location>
        <begin position="310"/>
        <end position="321"/>
    </location>
</feature>
<keyword evidence="4" id="KW-1185">Reference proteome</keyword>
<feature type="region of interest" description="Disordered" evidence="1">
    <location>
        <begin position="270"/>
        <end position="333"/>
    </location>
</feature>
<name>A0A420XZG2_9PEZI</name>
<feature type="region of interest" description="Disordered" evidence="1">
    <location>
        <begin position="348"/>
        <end position="368"/>
    </location>
</feature>
<organism evidence="3 4">
    <name type="scientific">Coniochaeta pulveracea</name>
    <dbReference type="NCBI Taxonomy" id="177199"/>
    <lineage>
        <taxon>Eukaryota</taxon>
        <taxon>Fungi</taxon>
        <taxon>Dikarya</taxon>
        <taxon>Ascomycota</taxon>
        <taxon>Pezizomycotina</taxon>
        <taxon>Sordariomycetes</taxon>
        <taxon>Sordariomycetidae</taxon>
        <taxon>Coniochaetales</taxon>
        <taxon>Coniochaetaceae</taxon>
        <taxon>Coniochaeta</taxon>
    </lineage>
</organism>
<dbReference type="EMBL" id="QVQW01000088">
    <property type="protein sequence ID" value="RKU40900.1"/>
    <property type="molecule type" value="Genomic_DNA"/>
</dbReference>
<feature type="compositionally biased region" description="Low complexity" evidence="1">
    <location>
        <begin position="66"/>
        <end position="79"/>
    </location>
</feature>
<keyword evidence="2" id="KW-0472">Membrane</keyword>
<dbReference type="OrthoDB" id="5241722at2759"/>
<keyword evidence="2" id="KW-1133">Transmembrane helix</keyword>
<feature type="compositionally biased region" description="Basic and acidic residues" evidence="1">
    <location>
        <begin position="86"/>
        <end position="97"/>
    </location>
</feature>
<accession>A0A420XZG2</accession>
<protein>
    <submittedName>
        <fullName evidence="3">Uncharacterized protein</fullName>
    </submittedName>
</protein>
<sequence length="368" mass="38723">MVQNRSKDNDAQIVQLSAQIQSISQASRAVSQASQQISQSSQQLSNSLQQVQQQLSQTVQSLASARASADASRQSAEAANQSRGQASRDADQARRSADQAVSSVSSSASVAIQRGSSIAASSAASSAASVIAAMSLSAQMVMNSAASLVQAAKADATAVRSDANTQIRQAQGAAVSVTQAALAIVGAIIGSSLLTIAAFIFVLRLKRRRSVASSLQPVQSENLPSSPNNPARYPLSFTGITPPNNNNHNLYPSTAIPAFPPRAARKSFHLNTPPRGKLSLFPQPRRESEETGMGRAIGSPTSMTSDYSPENEKARVREPRLESPPSLEKWMGMTKGVVSPFGELTVTKGRDARTGNVQGRGWPLEKSA</sequence>
<proteinExistence type="predicted"/>
<feature type="region of interest" description="Disordered" evidence="1">
    <location>
        <begin position="66"/>
        <end position="99"/>
    </location>
</feature>
<reference evidence="3 4" key="1">
    <citation type="submission" date="2018-08" db="EMBL/GenBank/DDBJ databases">
        <title>Draft genome of the lignicolous fungus Coniochaeta pulveracea.</title>
        <authorList>
            <person name="Borstlap C.J."/>
            <person name="De Witt R.N."/>
            <person name="Botha A."/>
            <person name="Volschenk H."/>
        </authorList>
    </citation>
    <scope>NUCLEOTIDE SEQUENCE [LARGE SCALE GENOMIC DNA]</scope>
    <source>
        <strain evidence="3 4">CAB683</strain>
    </source>
</reference>
<evidence type="ECO:0000256" key="1">
    <source>
        <dbReference type="SAM" id="MobiDB-lite"/>
    </source>
</evidence>
<feature type="compositionally biased region" description="Polar residues" evidence="1">
    <location>
        <begin position="299"/>
        <end position="308"/>
    </location>
</feature>
<evidence type="ECO:0000313" key="3">
    <source>
        <dbReference type="EMBL" id="RKU40900.1"/>
    </source>
</evidence>
<gene>
    <name evidence="3" type="ORF">DL546_003370</name>
</gene>
<dbReference type="AlphaFoldDB" id="A0A420XZG2"/>
<dbReference type="Proteomes" id="UP000275385">
    <property type="component" value="Unassembled WGS sequence"/>
</dbReference>